<dbReference type="EMBL" id="MHKO01000048">
    <property type="protein sequence ID" value="OGY91343.1"/>
    <property type="molecule type" value="Genomic_DNA"/>
</dbReference>
<gene>
    <name evidence="1" type="ORF">A3H70_02635</name>
</gene>
<name>A0A1G2BQD2_9BACT</name>
<evidence type="ECO:0000313" key="2">
    <source>
        <dbReference type="Proteomes" id="UP000178109"/>
    </source>
</evidence>
<evidence type="ECO:0000313" key="1">
    <source>
        <dbReference type="EMBL" id="OGY91343.1"/>
    </source>
</evidence>
<proteinExistence type="predicted"/>
<protein>
    <submittedName>
        <fullName evidence="1">Uncharacterized protein</fullName>
    </submittedName>
</protein>
<accession>A0A1G2BQD2</accession>
<dbReference type="Proteomes" id="UP000178109">
    <property type="component" value="Unassembled WGS sequence"/>
</dbReference>
<organism evidence="1 2">
    <name type="scientific">Candidatus Komeilibacteria bacterium RIFCSPLOWO2_02_FULL_48_11</name>
    <dbReference type="NCBI Taxonomy" id="1798553"/>
    <lineage>
        <taxon>Bacteria</taxon>
        <taxon>Candidatus Komeiliibacteriota</taxon>
    </lineage>
</organism>
<dbReference type="AlphaFoldDB" id="A0A1G2BQD2"/>
<reference evidence="1 2" key="1">
    <citation type="journal article" date="2016" name="Nat. Commun.">
        <title>Thousands of microbial genomes shed light on interconnected biogeochemical processes in an aquifer system.</title>
        <authorList>
            <person name="Anantharaman K."/>
            <person name="Brown C.T."/>
            <person name="Hug L.A."/>
            <person name="Sharon I."/>
            <person name="Castelle C.J."/>
            <person name="Probst A.J."/>
            <person name="Thomas B.C."/>
            <person name="Singh A."/>
            <person name="Wilkins M.J."/>
            <person name="Karaoz U."/>
            <person name="Brodie E.L."/>
            <person name="Williams K.H."/>
            <person name="Hubbard S.S."/>
            <person name="Banfield J.F."/>
        </authorList>
    </citation>
    <scope>NUCLEOTIDE SEQUENCE [LARGE SCALE GENOMIC DNA]</scope>
</reference>
<comment type="caution">
    <text evidence="1">The sequence shown here is derived from an EMBL/GenBank/DDBJ whole genome shotgun (WGS) entry which is preliminary data.</text>
</comment>
<dbReference type="STRING" id="1798553.A3H70_02635"/>
<sequence>MGTLNEKSSFLFARPSFLSGVASVLDLGGSLQIYNESKTPSEADGLAMRMDWLVVGDDIRGSMRKYEQQKQVLATA</sequence>